<dbReference type="Pfam" id="PF08445">
    <property type="entry name" value="FR47"/>
    <property type="match status" value="1"/>
</dbReference>
<comment type="caution">
    <text evidence="2">The sequence shown here is derived from an EMBL/GenBank/DDBJ whole genome shotgun (WGS) entry which is preliminary data.</text>
</comment>
<dbReference type="Proteomes" id="UP001314903">
    <property type="component" value="Unassembled WGS sequence"/>
</dbReference>
<gene>
    <name evidence="2" type="ORF">J2Z35_001676</name>
</gene>
<dbReference type="InterPro" id="IPR013653">
    <property type="entry name" value="GCN5-like_dom"/>
</dbReference>
<dbReference type="Gene3D" id="3.40.630.30">
    <property type="match status" value="1"/>
</dbReference>
<dbReference type="SUPFAM" id="SSF55729">
    <property type="entry name" value="Acyl-CoA N-acyltransferases (Nat)"/>
    <property type="match status" value="1"/>
</dbReference>
<dbReference type="PANTHER" id="PTHR20958:SF6">
    <property type="entry name" value="GLYCINE N-ACYLTRANSFERASE-LIKE PROTEIN"/>
    <property type="match status" value="1"/>
</dbReference>
<reference evidence="2 3" key="1">
    <citation type="submission" date="2021-03" db="EMBL/GenBank/DDBJ databases">
        <title>Genomic Encyclopedia of Type Strains, Phase IV (KMG-IV): sequencing the most valuable type-strain genomes for metagenomic binning, comparative biology and taxonomic classification.</title>
        <authorList>
            <person name="Goeker M."/>
        </authorList>
    </citation>
    <scope>NUCLEOTIDE SEQUENCE [LARGE SCALE GENOMIC DNA]</scope>
    <source>
        <strain evidence="2 3">DSM 27512</strain>
    </source>
</reference>
<proteinExistence type="predicted"/>
<name>A0ABS4KJE2_9FIRM</name>
<feature type="domain" description="GCN5-related N-acetyltransferase Rv2170-like" evidence="1">
    <location>
        <begin position="165"/>
        <end position="238"/>
    </location>
</feature>
<evidence type="ECO:0000313" key="3">
    <source>
        <dbReference type="Proteomes" id="UP001314903"/>
    </source>
</evidence>
<organism evidence="2 3">
    <name type="scientific">Acetoanaerobium pronyense</name>
    <dbReference type="NCBI Taxonomy" id="1482736"/>
    <lineage>
        <taxon>Bacteria</taxon>
        <taxon>Bacillati</taxon>
        <taxon>Bacillota</taxon>
        <taxon>Clostridia</taxon>
        <taxon>Peptostreptococcales</taxon>
        <taxon>Filifactoraceae</taxon>
        <taxon>Acetoanaerobium</taxon>
    </lineage>
</organism>
<protein>
    <recommendedName>
        <fullName evidence="1">GCN5-related N-acetyltransferase Rv2170-like domain-containing protein</fullName>
    </recommendedName>
</protein>
<sequence length="245" mass="28471">MIIKTMPSLEIIDFLKKDYIVNLNILGILENEEDCEIYVDSLKNPKGVLVRLGYFNYIYTQSDEFLEEILTKKFQKGSFGFSGIKEEISDKIKGKYNQDWENRCSLYFLKEENLNTSLIKNQIRPIDIKDAPIINDYYEFKGDKSLQRIEQDILKRPSSGVYINKELVSWVLVHNDNSMGIMYTKKEHRNKNYALEVTIDLAKKILESGKIPFLHIIDSNKMSPSLASKAGFTKHSYVNWFGISI</sequence>
<keyword evidence="3" id="KW-1185">Reference proteome</keyword>
<dbReference type="InterPro" id="IPR016181">
    <property type="entry name" value="Acyl_CoA_acyltransferase"/>
</dbReference>
<dbReference type="RefSeq" id="WP_209660939.1">
    <property type="nucleotide sequence ID" value="NZ_JAGGLI010000017.1"/>
</dbReference>
<accession>A0ABS4KJE2</accession>
<evidence type="ECO:0000313" key="2">
    <source>
        <dbReference type="EMBL" id="MBP2027878.1"/>
    </source>
</evidence>
<dbReference type="EMBL" id="JAGGLI010000017">
    <property type="protein sequence ID" value="MBP2027878.1"/>
    <property type="molecule type" value="Genomic_DNA"/>
</dbReference>
<dbReference type="PANTHER" id="PTHR20958">
    <property type="entry name" value="GLYCINE N-ACYLTRANSFERASE-LIKE PROTEIN"/>
    <property type="match status" value="1"/>
</dbReference>
<evidence type="ECO:0000259" key="1">
    <source>
        <dbReference type="Pfam" id="PF08445"/>
    </source>
</evidence>
<dbReference type="InterPro" id="IPR053225">
    <property type="entry name" value="Acyl-CoA_N-acyltransferase"/>
</dbReference>